<dbReference type="PANTHER" id="PTHR30576:SF10">
    <property type="entry name" value="SLL5057 PROTEIN"/>
    <property type="match status" value="1"/>
</dbReference>
<dbReference type="Proteomes" id="UP000549971">
    <property type="component" value="Unassembled WGS sequence"/>
</dbReference>
<dbReference type="GO" id="GO:0016020">
    <property type="term" value="C:membrane"/>
    <property type="evidence" value="ECO:0007669"/>
    <property type="project" value="UniProtKB-SubCell"/>
</dbReference>
<evidence type="ECO:0000313" key="9">
    <source>
        <dbReference type="EMBL" id="MBB5834092.1"/>
    </source>
</evidence>
<evidence type="ECO:0000256" key="3">
    <source>
        <dbReference type="ARBA" id="ARBA00022679"/>
    </source>
</evidence>
<feature type="transmembrane region" description="Helical" evidence="7">
    <location>
        <begin position="54"/>
        <end position="76"/>
    </location>
</feature>
<reference evidence="9 10" key="1">
    <citation type="submission" date="2020-08" db="EMBL/GenBank/DDBJ databases">
        <title>Sequencing the genomes of 1000 actinobacteria strains.</title>
        <authorList>
            <person name="Klenk H.-P."/>
        </authorList>
    </citation>
    <scope>NUCLEOTIDE SEQUENCE [LARGE SCALE GENOMIC DNA]</scope>
    <source>
        <strain evidence="9 10">DSM 28967</strain>
    </source>
</reference>
<dbReference type="InterPro" id="IPR003362">
    <property type="entry name" value="Bact_transf"/>
</dbReference>
<feature type="transmembrane region" description="Helical" evidence="7">
    <location>
        <begin position="82"/>
        <end position="101"/>
    </location>
</feature>
<evidence type="ECO:0000256" key="4">
    <source>
        <dbReference type="ARBA" id="ARBA00022692"/>
    </source>
</evidence>
<accession>A0A7W9MSE6</accession>
<dbReference type="NCBIfam" id="TIGR03025">
    <property type="entry name" value="EPS_sugtrans"/>
    <property type="match status" value="1"/>
</dbReference>
<dbReference type="Pfam" id="PF13727">
    <property type="entry name" value="CoA_binding_3"/>
    <property type="match status" value="1"/>
</dbReference>
<feature type="transmembrane region" description="Helical" evidence="7">
    <location>
        <begin position="145"/>
        <end position="167"/>
    </location>
</feature>
<keyword evidence="10" id="KW-1185">Reference proteome</keyword>
<feature type="transmembrane region" description="Helical" evidence="7">
    <location>
        <begin position="322"/>
        <end position="342"/>
    </location>
</feature>
<proteinExistence type="inferred from homology"/>
<sequence length="509" mass="55488">MTDFVVSEGSSDPIDGRAAPFGDRRRPVWSIPAEVPAIVPLAARFTEARWVAKYRWAALGGDFAAALIGATAALVTRFGGQISPGYVILGAVLPLAWLACVALERGYETRYFGTGPEEFRSVLRATVALTAVVAVTSYATKSNVARGFVILAVPLTCLAAMVVRWMLHRAIANRRFVGRCMRRVLVVGHNGQVSTLKHHLEERPADGYVVVATCLPRGSAEEPGPDSNRLGRAEVDILAAVDLYDVDVVAVAADPELTGHSLRRLSWALEQRGVELIVSPGIVEVAGPRISIRPVAGLSLLHLERPSVSGGPHLLKNIFDRLVGGGLLLLASPLLLVTALLVRLTSRGPALFRQKRVGRAGVEFTMLKFRTMSVDAEARKADLHALDEGNGILFKLRDDPRVTRLGRHLRRFSVDELPQLVNVVRGEMSLVGPRPPLPAEVARYAIDDARRMLVKPGLTGLWQVSGRSDLTWEESMRLDLRYADNWSIALDLLILWKTARAVVGRDGAY</sequence>
<evidence type="ECO:0000256" key="5">
    <source>
        <dbReference type="ARBA" id="ARBA00022989"/>
    </source>
</evidence>
<dbReference type="EMBL" id="JACHMY010000001">
    <property type="protein sequence ID" value="MBB5834092.1"/>
    <property type="molecule type" value="Genomic_DNA"/>
</dbReference>
<comment type="subcellular location">
    <subcellularLocation>
        <location evidence="1">Membrane</location>
        <topology evidence="1">Multi-pass membrane protein</topology>
    </subcellularLocation>
</comment>
<feature type="transmembrane region" description="Helical" evidence="7">
    <location>
        <begin position="122"/>
        <end position="139"/>
    </location>
</feature>
<evidence type="ECO:0000256" key="1">
    <source>
        <dbReference type="ARBA" id="ARBA00004141"/>
    </source>
</evidence>
<keyword evidence="5 7" id="KW-1133">Transmembrane helix</keyword>
<evidence type="ECO:0000259" key="8">
    <source>
        <dbReference type="Pfam" id="PF02397"/>
    </source>
</evidence>
<comment type="similarity">
    <text evidence="2">Belongs to the bacterial sugar transferase family.</text>
</comment>
<dbReference type="AlphaFoldDB" id="A0A7W9MSE6"/>
<evidence type="ECO:0000256" key="6">
    <source>
        <dbReference type="ARBA" id="ARBA00023136"/>
    </source>
</evidence>
<organism evidence="9 10">
    <name type="scientific">Kribbella italica</name>
    <dbReference type="NCBI Taxonomy" id="1540520"/>
    <lineage>
        <taxon>Bacteria</taxon>
        <taxon>Bacillati</taxon>
        <taxon>Actinomycetota</taxon>
        <taxon>Actinomycetes</taxon>
        <taxon>Propionibacteriales</taxon>
        <taxon>Kribbellaceae</taxon>
        <taxon>Kribbella</taxon>
    </lineage>
</organism>
<keyword evidence="3 9" id="KW-0808">Transferase</keyword>
<dbReference type="GO" id="GO:0016780">
    <property type="term" value="F:phosphotransferase activity, for other substituted phosphate groups"/>
    <property type="evidence" value="ECO:0007669"/>
    <property type="project" value="TreeGrafter"/>
</dbReference>
<evidence type="ECO:0000256" key="2">
    <source>
        <dbReference type="ARBA" id="ARBA00006464"/>
    </source>
</evidence>
<feature type="domain" description="Bacterial sugar transferase" evidence="8">
    <location>
        <begin position="316"/>
        <end position="503"/>
    </location>
</feature>
<dbReference type="PANTHER" id="PTHR30576">
    <property type="entry name" value="COLANIC BIOSYNTHESIS UDP-GLUCOSE LIPID CARRIER TRANSFERASE"/>
    <property type="match status" value="1"/>
</dbReference>
<keyword evidence="6 7" id="KW-0472">Membrane</keyword>
<evidence type="ECO:0000313" key="10">
    <source>
        <dbReference type="Proteomes" id="UP000549971"/>
    </source>
</evidence>
<comment type="caution">
    <text evidence="9">The sequence shown here is derived from an EMBL/GenBank/DDBJ whole genome shotgun (WGS) entry which is preliminary data.</text>
</comment>
<dbReference type="Pfam" id="PF02397">
    <property type="entry name" value="Bac_transf"/>
    <property type="match status" value="1"/>
</dbReference>
<dbReference type="InterPro" id="IPR017475">
    <property type="entry name" value="EPS_sugar_tfrase"/>
</dbReference>
<name>A0A7W9MSE6_9ACTN</name>
<keyword evidence="4 7" id="KW-0812">Transmembrane</keyword>
<gene>
    <name evidence="9" type="ORF">HDA39_000826</name>
</gene>
<protein>
    <submittedName>
        <fullName evidence="9">Exopolysaccharide biosynthesis polyprenyl glycosylphosphotransferase</fullName>
    </submittedName>
</protein>
<evidence type="ECO:0000256" key="7">
    <source>
        <dbReference type="SAM" id="Phobius"/>
    </source>
</evidence>
<dbReference type="RefSeq" id="WP_184793904.1">
    <property type="nucleotide sequence ID" value="NZ_JACHMY010000001.1"/>
</dbReference>